<dbReference type="AlphaFoldDB" id="W1P4C2"/>
<reference evidence="3" key="1">
    <citation type="journal article" date="2013" name="Science">
        <title>The Amborella genome and the evolution of flowering plants.</title>
        <authorList>
            <consortium name="Amborella Genome Project"/>
        </authorList>
    </citation>
    <scope>NUCLEOTIDE SEQUENCE [LARGE SCALE GENOMIC DNA]</scope>
</reference>
<name>W1P4C2_AMBTC</name>
<dbReference type="GO" id="GO:0003723">
    <property type="term" value="F:RNA binding"/>
    <property type="evidence" value="ECO:0000318"/>
    <property type="project" value="GO_Central"/>
</dbReference>
<dbReference type="GO" id="GO:0003735">
    <property type="term" value="F:structural constituent of ribosome"/>
    <property type="evidence" value="ECO:0000318"/>
    <property type="project" value="GO_Central"/>
</dbReference>
<dbReference type="Proteomes" id="UP000017836">
    <property type="component" value="Unassembled WGS sequence"/>
</dbReference>
<feature type="compositionally biased region" description="Basic and acidic residues" evidence="1">
    <location>
        <begin position="66"/>
        <end position="83"/>
    </location>
</feature>
<dbReference type="HOGENOM" id="CLU_1470134_0_0_1"/>
<sequence length="184" mass="20453">MGLERESDEGEKWSIFGVEKDVLNDLAGVEEDIFKEVDKEFGSKGKDDEWETAEGFEPWSFDEGEEGKGMEGISEKDGDKMEPELSEADKLLEEEEKGLSVVLKGPNRAFGDLIAASGITEVMLGSLIALKDLEGIEGLPSLSEIEDASLAKSEKKSPRFEMERQQQEEIVKSYVREVDEKGRA</sequence>
<dbReference type="GO" id="GO:0022627">
    <property type="term" value="C:cytosolic small ribosomal subunit"/>
    <property type="evidence" value="ECO:0000318"/>
    <property type="project" value="GO_Central"/>
</dbReference>
<dbReference type="STRING" id="13333.W1P4C2"/>
<organism evidence="2 3">
    <name type="scientific">Amborella trichopoda</name>
    <dbReference type="NCBI Taxonomy" id="13333"/>
    <lineage>
        <taxon>Eukaryota</taxon>
        <taxon>Viridiplantae</taxon>
        <taxon>Streptophyta</taxon>
        <taxon>Embryophyta</taxon>
        <taxon>Tracheophyta</taxon>
        <taxon>Spermatophyta</taxon>
        <taxon>Magnoliopsida</taxon>
        <taxon>Amborellales</taxon>
        <taxon>Amborellaceae</taxon>
        <taxon>Amborella</taxon>
    </lineage>
</organism>
<evidence type="ECO:0000313" key="3">
    <source>
        <dbReference type="Proteomes" id="UP000017836"/>
    </source>
</evidence>
<keyword evidence="3" id="KW-1185">Reference proteome</keyword>
<feature type="region of interest" description="Disordered" evidence="1">
    <location>
        <begin position="40"/>
        <end position="83"/>
    </location>
</feature>
<protein>
    <submittedName>
        <fullName evidence="2">Uncharacterized protein</fullName>
    </submittedName>
</protein>
<gene>
    <name evidence="2" type="ORF">AMTR_s00089p00018290</name>
</gene>
<dbReference type="eggNOG" id="KOG1697">
    <property type="taxonomic scope" value="Eukaryota"/>
</dbReference>
<evidence type="ECO:0000256" key="1">
    <source>
        <dbReference type="SAM" id="MobiDB-lite"/>
    </source>
</evidence>
<evidence type="ECO:0000313" key="2">
    <source>
        <dbReference type="EMBL" id="ERN01805.1"/>
    </source>
</evidence>
<dbReference type="Gramene" id="ERN01805">
    <property type="protein sequence ID" value="ERN01805"/>
    <property type="gene ID" value="AMTR_s00089p00018290"/>
</dbReference>
<feature type="compositionally biased region" description="Acidic residues" evidence="1">
    <location>
        <begin position="48"/>
        <end position="65"/>
    </location>
</feature>
<accession>W1P4C2</accession>
<dbReference type="EMBL" id="KI394680">
    <property type="protein sequence ID" value="ERN01805.1"/>
    <property type="molecule type" value="Genomic_DNA"/>
</dbReference>
<proteinExistence type="predicted"/>